<feature type="transmembrane region" description="Helical" evidence="1">
    <location>
        <begin position="194"/>
        <end position="214"/>
    </location>
</feature>
<dbReference type="Proteomes" id="UP001161325">
    <property type="component" value="Unassembled WGS sequence"/>
</dbReference>
<feature type="transmembrane region" description="Helical" evidence="1">
    <location>
        <begin position="64"/>
        <end position="86"/>
    </location>
</feature>
<accession>A0AA37Q5U4</accession>
<protein>
    <submittedName>
        <fullName evidence="2">Uncharacterized protein</fullName>
    </submittedName>
</protein>
<reference evidence="2" key="1">
    <citation type="submission" date="2022-08" db="EMBL/GenBank/DDBJ databases">
        <title>Draft genome sequencing of Roseisolibacter agri AW1220.</title>
        <authorList>
            <person name="Tobiishi Y."/>
            <person name="Tonouchi A."/>
        </authorList>
    </citation>
    <scope>NUCLEOTIDE SEQUENCE</scope>
    <source>
        <strain evidence="2">AW1220</strain>
    </source>
</reference>
<dbReference type="RefSeq" id="WP_284347943.1">
    <property type="nucleotide sequence ID" value="NZ_BRXS01000001.1"/>
</dbReference>
<organism evidence="2 3">
    <name type="scientific">Roseisolibacter agri</name>
    <dbReference type="NCBI Taxonomy" id="2014610"/>
    <lineage>
        <taxon>Bacteria</taxon>
        <taxon>Pseudomonadati</taxon>
        <taxon>Gemmatimonadota</taxon>
        <taxon>Gemmatimonadia</taxon>
        <taxon>Gemmatimonadales</taxon>
        <taxon>Gemmatimonadaceae</taxon>
        <taxon>Roseisolibacter</taxon>
    </lineage>
</organism>
<proteinExistence type="predicted"/>
<feature type="transmembrane region" description="Helical" evidence="1">
    <location>
        <begin position="156"/>
        <end position="174"/>
    </location>
</feature>
<feature type="transmembrane region" description="Helical" evidence="1">
    <location>
        <begin position="98"/>
        <end position="115"/>
    </location>
</feature>
<feature type="transmembrane region" description="Helical" evidence="1">
    <location>
        <begin position="6"/>
        <end position="27"/>
    </location>
</feature>
<keyword evidence="3" id="KW-1185">Reference proteome</keyword>
<comment type="caution">
    <text evidence="2">The sequence shown here is derived from an EMBL/GenBank/DDBJ whole genome shotgun (WGS) entry which is preliminary data.</text>
</comment>
<dbReference type="EMBL" id="BRXS01000001">
    <property type="protein sequence ID" value="GLC23506.1"/>
    <property type="molecule type" value="Genomic_DNA"/>
</dbReference>
<keyword evidence="1" id="KW-0812">Transmembrane</keyword>
<dbReference type="AlphaFoldDB" id="A0AA37Q5U4"/>
<keyword evidence="1" id="KW-0472">Membrane</keyword>
<sequence>MPALRISWPSYLVTVATGLPLLGAWSARRLTWRDPVGQVGLVWGAQFLLSVAQMAFALTGHIPYVKWGSAAAALLAPLLLVPLLTWMGPRATRWRTPLLALFAVAGIVAMFALGPGRQLTLLYLTSTQLVLAILALGMLVAQAGRAGDPQGVPPEPGWVWIGGGHLVYFLATVVSRPLIEFLIPLLGREPARDVSMGLLLVYSVALAGISWGQWKGRRDAASPSASRAAA</sequence>
<name>A0AA37Q5U4_9BACT</name>
<evidence type="ECO:0000256" key="1">
    <source>
        <dbReference type="SAM" id="Phobius"/>
    </source>
</evidence>
<evidence type="ECO:0000313" key="3">
    <source>
        <dbReference type="Proteomes" id="UP001161325"/>
    </source>
</evidence>
<feature type="transmembrane region" description="Helical" evidence="1">
    <location>
        <begin position="39"/>
        <end position="58"/>
    </location>
</feature>
<gene>
    <name evidence="2" type="ORF">rosag_00190</name>
</gene>
<evidence type="ECO:0000313" key="2">
    <source>
        <dbReference type="EMBL" id="GLC23506.1"/>
    </source>
</evidence>
<feature type="transmembrane region" description="Helical" evidence="1">
    <location>
        <begin position="121"/>
        <end position="144"/>
    </location>
</feature>
<keyword evidence="1" id="KW-1133">Transmembrane helix</keyword>